<dbReference type="Pfam" id="PF14310">
    <property type="entry name" value="Fn3-like"/>
    <property type="match status" value="1"/>
</dbReference>
<keyword evidence="3" id="KW-0732">Signal</keyword>
<evidence type="ECO:0000313" key="5">
    <source>
        <dbReference type="EMBL" id="UWZ81662.1"/>
    </source>
</evidence>
<evidence type="ECO:0000313" key="6">
    <source>
        <dbReference type="Proteomes" id="UP001059380"/>
    </source>
</evidence>
<dbReference type="InterPro" id="IPR002772">
    <property type="entry name" value="Glyco_hydro_3_C"/>
</dbReference>
<dbReference type="GO" id="GO:0005975">
    <property type="term" value="P:carbohydrate metabolic process"/>
    <property type="evidence" value="ECO:0007669"/>
    <property type="project" value="InterPro"/>
</dbReference>
<evidence type="ECO:0000256" key="3">
    <source>
        <dbReference type="SAM" id="SignalP"/>
    </source>
</evidence>
<dbReference type="Gene3D" id="2.60.120.260">
    <property type="entry name" value="Galactose-binding domain-like"/>
    <property type="match status" value="1"/>
</dbReference>
<dbReference type="InterPro" id="IPR036881">
    <property type="entry name" value="Glyco_hydro_3_C_sf"/>
</dbReference>
<dbReference type="AlphaFoldDB" id="A0A9J7BL94"/>
<dbReference type="Gene3D" id="2.60.40.10">
    <property type="entry name" value="Immunoglobulins"/>
    <property type="match status" value="1"/>
</dbReference>
<evidence type="ECO:0000259" key="4">
    <source>
        <dbReference type="SMART" id="SM01217"/>
    </source>
</evidence>
<evidence type="ECO:0000256" key="2">
    <source>
        <dbReference type="ARBA" id="ARBA00022801"/>
    </source>
</evidence>
<dbReference type="KEGG" id="orp:MOP44_13825"/>
<feature type="domain" description="Fibronectin type III-like" evidence="4">
    <location>
        <begin position="764"/>
        <end position="834"/>
    </location>
</feature>
<dbReference type="Pfam" id="PF01915">
    <property type="entry name" value="Glyco_hydro_3_C"/>
    <property type="match status" value="1"/>
</dbReference>
<feature type="chain" id="PRO_5039911295" evidence="3">
    <location>
        <begin position="26"/>
        <end position="846"/>
    </location>
</feature>
<dbReference type="InterPro" id="IPR001764">
    <property type="entry name" value="Glyco_hydro_3_N"/>
</dbReference>
<dbReference type="Pfam" id="PF00933">
    <property type="entry name" value="Glyco_hydro_3"/>
    <property type="match status" value="1"/>
</dbReference>
<sequence length="846" mass="91074">MSAQTFFTGALLGLCGLLFAGAVHAQAPVPDSPEIEAKAQAMLSKLGLEQKVQLIGGVDSMFTNALPSINLPRFKMSDASVGVRTWGPTTAYAGGVMLAATWDPDFARKLGESLGKDARVRSVNFLLGPGVNIARSPIAGRNFEYLSEDPYLNSAMVVPYIEGVQSQGVIATVKHYAINNQEYSRHDTDVEVDERTMREIYLPAFEAAVTKGHVDSVMNSYNLINGQHATQNEFLNLKVLKGEWGFKGVLMSDWDATYDGVAAANNGLDLEMPSPRFMNAKTLLPAVKSGQVKESTIDDKVLRILRTELRYGFTDRPQFDPANSTYSIADRAVALQGAREGITLLKNEGKILPLDASKIKTIAIIGPDAWPAVPGGGGSSNATAFEPVSIVTGIANLVGPNVRVLYTRGLPEIMDVFWQTNWNGPVQVATYSSKDFTGTPQTANQPKIADYKNEWWGPADKGPRSVRYTASYKADKAGRYLLLADAAGGDKYTISIDGKQVLQQTQAEGQVAETAALDLNAGQTVSVVADYKPAFAGTRLGIGLVNAASVISEEVKRFASMADVAIVAVGYNSDSESEGADRTFTLPFGQDALLEAVAAANPHTIVALTAGGAVDTSRWLDKVPALLHNFYPGQEGGTAIAEVLFGKQNPEGHLPVSFDKNWEDNPSYQYYYPIKGADTVLKVPQSDRPATNLTIGHVKYGDKLMVGYRYWTTTGKQPLFPFGFGLSYATFSFANIQAPSTGKAGEPVTVSFNVTNSGSVAGAEVAQVYVSDPSAKALRPERELKGFEKVRLAPGETKHVSITLDARAFSYWDESSHKWTIDPGKFVVRVGDSSENTPLAADVTLN</sequence>
<keyword evidence="2 5" id="KW-0378">Hydrolase</keyword>
<evidence type="ECO:0000256" key="1">
    <source>
        <dbReference type="ARBA" id="ARBA00005336"/>
    </source>
</evidence>
<dbReference type="InterPro" id="IPR036962">
    <property type="entry name" value="Glyco_hydro_3_N_sf"/>
</dbReference>
<dbReference type="Gene3D" id="3.20.20.300">
    <property type="entry name" value="Glycoside hydrolase, family 3, N-terminal domain"/>
    <property type="match status" value="1"/>
</dbReference>
<dbReference type="Proteomes" id="UP001059380">
    <property type="component" value="Chromosome"/>
</dbReference>
<proteinExistence type="inferred from homology"/>
<accession>A0A9J7BL94</accession>
<name>A0A9J7BL94_9BACT</name>
<dbReference type="PANTHER" id="PTHR42715:SF10">
    <property type="entry name" value="BETA-GLUCOSIDASE"/>
    <property type="match status" value="1"/>
</dbReference>
<dbReference type="InterPro" id="IPR013783">
    <property type="entry name" value="Ig-like_fold"/>
</dbReference>
<dbReference type="SUPFAM" id="SSF51445">
    <property type="entry name" value="(Trans)glycosidases"/>
    <property type="match status" value="1"/>
</dbReference>
<dbReference type="EMBL" id="CP093313">
    <property type="protein sequence ID" value="UWZ81662.1"/>
    <property type="molecule type" value="Genomic_DNA"/>
</dbReference>
<dbReference type="FunFam" id="2.60.40.10:FF:000495">
    <property type="entry name" value="Periplasmic beta-glucosidase"/>
    <property type="match status" value="1"/>
</dbReference>
<comment type="similarity">
    <text evidence="1">Belongs to the glycosyl hydrolase 3 family.</text>
</comment>
<feature type="signal peptide" evidence="3">
    <location>
        <begin position="1"/>
        <end position="25"/>
    </location>
</feature>
<reference evidence="5" key="1">
    <citation type="submission" date="2021-04" db="EMBL/GenBank/DDBJ databases">
        <title>Phylogenetic analysis of Acidobacteriaceae.</title>
        <authorList>
            <person name="Qiu L."/>
            <person name="Zhang Q."/>
        </authorList>
    </citation>
    <scope>NUCLEOTIDE SEQUENCE</scope>
    <source>
        <strain evidence="5">DSM 25168</strain>
    </source>
</reference>
<dbReference type="PANTHER" id="PTHR42715">
    <property type="entry name" value="BETA-GLUCOSIDASE"/>
    <property type="match status" value="1"/>
</dbReference>
<protein>
    <submittedName>
        <fullName evidence="5">Glycoside hydrolase family 3 C-terminal domain-containing protein</fullName>
    </submittedName>
</protein>
<dbReference type="InterPro" id="IPR050288">
    <property type="entry name" value="Cellulose_deg_GH3"/>
</dbReference>
<dbReference type="SUPFAM" id="SSF52279">
    <property type="entry name" value="Beta-D-glucan exohydrolase, C-terminal domain"/>
    <property type="match status" value="1"/>
</dbReference>
<keyword evidence="6" id="KW-1185">Reference proteome</keyword>
<dbReference type="Gene3D" id="3.40.50.1700">
    <property type="entry name" value="Glycoside hydrolase family 3 C-terminal domain"/>
    <property type="match status" value="1"/>
</dbReference>
<dbReference type="PRINTS" id="PR00133">
    <property type="entry name" value="GLHYDRLASE3"/>
</dbReference>
<gene>
    <name evidence="5" type="ORF">MOP44_13825</name>
</gene>
<dbReference type="InterPro" id="IPR026891">
    <property type="entry name" value="Fn3-like"/>
</dbReference>
<dbReference type="RefSeq" id="WP_260790490.1">
    <property type="nucleotide sequence ID" value="NZ_CP093313.1"/>
</dbReference>
<dbReference type="GO" id="GO:0008422">
    <property type="term" value="F:beta-glucosidase activity"/>
    <property type="evidence" value="ECO:0007669"/>
    <property type="project" value="UniProtKB-ARBA"/>
</dbReference>
<organism evidence="5 6">
    <name type="scientific">Occallatibacter riparius</name>
    <dbReference type="NCBI Taxonomy" id="1002689"/>
    <lineage>
        <taxon>Bacteria</taxon>
        <taxon>Pseudomonadati</taxon>
        <taxon>Acidobacteriota</taxon>
        <taxon>Terriglobia</taxon>
        <taxon>Terriglobales</taxon>
        <taxon>Acidobacteriaceae</taxon>
        <taxon>Occallatibacter</taxon>
    </lineage>
</organism>
<dbReference type="SMART" id="SM01217">
    <property type="entry name" value="Fn3_like"/>
    <property type="match status" value="1"/>
</dbReference>
<dbReference type="InterPro" id="IPR017853">
    <property type="entry name" value="GH"/>
</dbReference>